<evidence type="ECO:0000256" key="1">
    <source>
        <dbReference type="ARBA" id="ARBA00006709"/>
    </source>
</evidence>
<dbReference type="InterPro" id="IPR002843">
    <property type="entry name" value="ATPase_V0-cplx_csu/dsu"/>
</dbReference>
<keyword evidence="5 6" id="KW-0066">ATP synthesis</keyword>
<dbReference type="Gene3D" id="1.20.1690.10">
    <property type="entry name" value="V-type ATP synthase subunit C domain"/>
    <property type="match status" value="2"/>
</dbReference>
<evidence type="ECO:0000313" key="8">
    <source>
        <dbReference type="Proteomes" id="UP000218615"/>
    </source>
</evidence>
<dbReference type="GO" id="GO:0033179">
    <property type="term" value="C:proton-transporting V-type ATPase, V0 domain"/>
    <property type="evidence" value="ECO:0007669"/>
    <property type="project" value="InterPro"/>
</dbReference>
<keyword evidence="4 6" id="KW-0406">Ion transport</keyword>
<gene>
    <name evidence="6 7" type="primary">atpC</name>
    <name evidence="7" type="ORF">MNV_1820009</name>
</gene>
<comment type="function">
    <text evidence="6">Component of the A-type ATP synthase that produces ATP from ADP in the presence of a proton gradient across the membrane.</text>
</comment>
<comment type="subunit">
    <text evidence="6">Has multiple subunits with at least A(3), B(3), C, D, E, F, H, I and proteolipid K(x).</text>
</comment>
<keyword evidence="2 6" id="KW-0813">Transport</keyword>
<dbReference type="NCBIfam" id="NF002268">
    <property type="entry name" value="PRK01198.1-4"/>
    <property type="match status" value="1"/>
</dbReference>
<keyword evidence="6" id="KW-1003">Cell membrane</keyword>
<dbReference type="PANTHER" id="PTHR38682">
    <property type="entry name" value="V-TYPE ATP SYNTHASE SUBUNIT C"/>
    <property type="match status" value="1"/>
</dbReference>
<comment type="subcellular location">
    <subcellularLocation>
        <location evidence="6">Cell membrane</location>
        <topology evidence="6">Peripheral membrane protein</topology>
    </subcellularLocation>
</comment>
<dbReference type="GO" id="GO:0046961">
    <property type="term" value="F:proton-transporting ATPase activity, rotational mechanism"/>
    <property type="evidence" value="ECO:0007669"/>
    <property type="project" value="InterPro"/>
</dbReference>
<protein>
    <recommendedName>
        <fullName evidence="6">A-type ATP synthase subunit C</fullName>
    </recommendedName>
</protein>
<dbReference type="GO" id="GO:0046933">
    <property type="term" value="F:proton-transporting ATP synthase activity, rotational mechanism"/>
    <property type="evidence" value="ECO:0007669"/>
    <property type="project" value="UniProtKB-UniRule"/>
</dbReference>
<dbReference type="InterPro" id="IPR036079">
    <property type="entry name" value="ATPase_csu/dsu_sf"/>
</dbReference>
<keyword evidence="6" id="KW-0472">Membrane</keyword>
<evidence type="ECO:0000256" key="5">
    <source>
        <dbReference type="ARBA" id="ARBA00023310"/>
    </source>
</evidence>
<dbReference type="HAMAP" id="MF_00314">
    <property type="entry name" value="ATP_synth_C_arch"/>
    <property type="match status" value="1"/>
</dbReference>
<comment type="similarity">
    <text evidence="1 6">Belongs to the V-ATPase V0D/AC39 subunit family.</text>
</comment>
<sequence>MGVSSNVKYAYIVARVRAMKGKLIPREMYPKFLNMEIPEITRFIGESEYKKEVDELGKKYTGTDLIEHALNQNLALTYRKLIEVSQNEANFLITEYLRFWDIWNIKTILRGKFSGAGEEEILEDIVSGGQLRYRDLSEIVKIGTVEGVIAAFAKTPYYPALEGYKGDLAEIENALDKMYYSNIIKAADATGNKLFLKFLRTEIDLKNLKMLFRMKCAGMERDETIRVLIPGGMELKNSDLARLASLPLPEFVRALEEYSYWGAISDVIGELTSLINIETRLDKYGLVYASRISYYYPLSILPILDYISSKKIEVDNLRIIVRGKETVLPEEIIKAHLVM</sequence>
<dbReference type="Gene3D" id="1.10.132.50">
    <property type="entry name" value="ATP synthase (C/AC39) subunit, domain 3"/>
    <property type="match status" value="1"/>
</dbReference>
<dbReference type="GO" id="GO:0042777">
    <property type="term" value="P:proton motive force-driven plasma membrane ATP synthesis"/>
    <property type="evidence" value="ECO:0007669"/>
    <property type="project" value="UniProtKB-UniRule"/>
</dbReference>
<dbReference type="Pfam" id="PF01992">
    <property type="entry name" value="vATP-synt_AC39"/>
    <property type="match status" value="1"/>
</dbReference>
<dbReference type="STRING" id="1392998.ANME2D_02070"/>
<dbReference type="EMBL" id="FZMP01000093">
    <property type="protein sequence ID" value="SNQ60468.1"/>
    <property type="molecule type" value="Genomic_DNA"/>
</dbReference>
<evidence type="ECO:0000313" key="7">
    <source>
        <dbReference type="EMBL" id="SNQ60468.1"/>
    </source>
</evidence>
<dbReference type="InterPro" id="IPR014272">
    <property type="entry name" value="ATPase_V0-cplx_csu"/>
</dbReference>
<keyword evidence="3 6" id="KW-0375">Hydrogen ion transport</keyword>
<dbReference type="NCBIfam" id="TIGR02923">
    <property type="entry name" value="AhaC"/>
    <property type="match status" value="1"/>
</dbReference>
<proteinExistence type="inferred from homology"/>
<dbReference type="InterPro" id="IPR050873">
    <property type="entry name" value="V-ATPase_V0D/AC39_subunit"/>
</dbReference>
<dbReference type="InterPro" id="IPR044911">
    <property type="entry name" value="V-type_ATPase_csu/dsu_dom_3"/>
</dbReference>
<reference evidence="8" key="1">
    <citation type="submission" date="2017-06" db="EMBL/GenBank/DDBJ databases">
        <authorList>
            <person name="Cremers G."/>
        </authorList>
    </citation>
    <scope>NUCLEOTIDE SEQUENCE [LARGE SCALE GENOMIC DNA]</scope>
</reference>
<evidence type="ECO:0000256" key="4">
    <source>
        <dbReference type="ARBA" id="ARBA00023065"/>
    </source>
</evidence>
<dbReference type="SUPFAM" id="SSF103486">
    <property type="entry name" value="V-type ATP synthase subunit C"/>
    <property type="match status" value="1"/>
</dbReference>
<dbReference type="GO" id="GO:0005886">
    <property type="term" value="C:plasma membrane"/>
    <property type="evidence" value="ECO:0007669"/>
    <property type="project" value="UniProtKB-SubCell"/>
</dbReference>
<name>A0A284VMJ1_9EURY</name>
<evidence type="ECO:0000256" key="2">
    <source>
        <dbReference type="ARBA" id="ARBA00022448"/>
    </source>
</evidence>
<dbReference type="PANTHER" id="PTHR38682:SF1">
    <property type="entry name" value="V-TYPE ATP SYNTHASE SUBUNIT C"/>
    <property type="match status" value="1"/>
</dbReference>
<organism evidence="7 8">
    <name type="scientific">Candidatus Methanoperedens nitratireducens</name>
    <dbReference type="NCBI Taxonomy" id="1392998"/>
    <lineage>
        <taxon>Archaea</taxon>
        <taxon>Methanobacteriati</taxon>
        <taxon>Methanobacteriota</taxon>
        <taxon>Stenosarchaea group</taxon>
        <taxon>Methanomicrobia</taxon>
        <taxon>Methanosarcinales</taxon>
        <taxon>ANME-2 cluster</taxon>
        <taxon>Candidatus Methanoperedentaceae</taxon>
        <taxon>Candidatus Methanoperedens</taxon>
    </lineage>
</organism>
<dbReference type="GO" id="GO:0005524">
    <property type="term" value="F:ATP binding"/>
    <property type="evidence" value="ECO:0007669"/>
    <property type="project" value="UniProtKB-UniRule"/>
</dbReference>
<dbReference type="OrthoDB" id="4272at2157"/>
<accession>A0A284VMJ1</accession>
<evidence type="ECO:0000256" key="6">
    <source>
        <dbReference type="HAMAP-Rule" id="MF_00314"/>
    </source>
</evidence>
<evidence type="ECO:0000256" key="3">
    <source>
        <dbReference type="ARBA" id="ARBA00022781"/>
    </source>
</evidence>
<dbReference type="AlphaFoldDB" id="A0A284VMJ1"/>
<keyword evidence="8" id="KW-1185">Reference proteome</keyword>
<dbReference type="Proteomes" id="UP000218615">
    <property type="component" value="Unassembled WGS sequence"/>
</dbReference>
<dbReference type="RefSeq" id="WP_096204830.1">
    <property type="nucleotide sequence ID" value="NZ_FZMP01000093.1"/>
</dbReference>
<dbReference type="InterPro" id="IPR035067">
    <property type="entry name" value="V-type_ATPase_csu/dsu"/>
</dbReference>